<organism evidence="1">
    <name type="scientific">Rhizophora mucronata</name>
    <name type="common">Asiatic mangrove</name>
    <dbReference type="NCBI Taxonomy" id="61149"/>
    <lineage>
        <taxon>Eukaryota</taxon>
        <taxon>Viridiplantae</taxon>
        <taxon>Streptophyta</taxon>
        <taxon>Embryophyta</taxon>
        <taxon>Tracheophyta</taxon>
        <taxon>Spermatophyta</taxon>
        <taxon>Magnoliopsida</taxon>
        <taxon>eudicotyledons</taxon>
        <taxon>Gunneridae</taxon>
        <taxon>Pentapetalae</taxon>
        <taxon>rosids</taxon>
        <taxon>fabids</taxon>
        <taxon>Malpighiales</taxon>
        <taxon>Rhizophoraceae</taxon>
        <taxon>Rhizophora</taxon>
    </lineage>
</organism>
<reference evidence="1" key="1">
    <citation type="submission" date="2018-02" db="EMBL/GenBank/DDBJ databases">
        <title>Rhizophora mucronata_Transcriptome.</title>
        <authorList>
            <person name="Meera S.P."/>
            <person name="Sreeshan A."/>
            <person name="Augustine A."/>
        </authorList>
    </citation>
    <scope>NUCLEOTIDE SEQUENCE</scope>
    <source>
        <tissue evidence="1">Leaf</tissue>
    </source>
</reference>
<sequence>MCIVSINGGRGTIRWDKTQKTAPMC</sequence>
<dbReference type="EMBL" id="GGEC01080548">
    <property type="protein sequence ID" value="MBX61032.1"/>
    <property type="molecule type" value="Transcribed_RNA"/>
</dbReference>
<proteinExistence type="predicted"/>
<name>A0A2P2Q256_RHIMU</name>
<evidence type="ECO:0000313" key="1">
    <source>
        <dbReference type="EMBL" id="MBX61032.1"/>
    </source>
</evidence>
<dbReference type="AlphaFoldDB" id="A0A2P2Q256"/>
<protein>
    <submittedName>
        <fullName evidence="1">Uncharacterized protein</fullName>
    </submittedName>
</protein>
<accession>A0A2P2Q256</accession>